<dbReference type="Proteomes" id="UP000326557">
    <property type="component" value="Unassembled WGS sequence"/>
</dbReference>
<dbReference type="OrthoDB" id="572496at2"/>
<gene>
    <name evidence="4" type="ORF">PS704_01175</name>
</gene>
<dbReference type="EMBL" id="CABVHP010000002">
    <property type="protein sequence ID" value="VVN81881.1"/>
    <property type="molecule type" value="Genomic_DNA"/>
</dbReference>
<dbReference type="Pfam" id="PF13508">
    <property type="entry name" value="Acetyltransf_7"/>
    <property type="match status" value="1"/>
</dbReference>
<protein>
    <recommendedName>
        <fullName evidence="3">N-acetyltransferase domain-containing protein</fullName>
    </recommendedName>
</protein>
<keyword evidence="1" id="KW-0808">Transferase</keyword>
<dbReference type="PANTHER" id="PTHR43800">
    <property type="entry name" value="PEPTIDYL-LYSINE N-ACETYLTRANSFERASE YJAB"/>
    <property type="match status" value="1"/>
</dbReference>
<feature type="domain" description="N-acetyltransferase" evidence="3">
    <location>
        <begin position="3"/>
        <end position="162"/>
    </location>
</feature>
<dbReference type="Gene3D" id="3.40.630.30">
    <property type="match status" value="1"/>
</dbReference>
<organism evidence="4 5">
    <name type="scientific">Pseudomonas fluorescens</name>
    <dbReference type="NCBI Taxonomy" id="294"/>
    <lineage>
        <taxon>Bacteria</taxon>
        <taxon>Pseudomonadati</taxon>
        <taxon>Pseudomonadota</taxon>
        <taxon>Gammaproteobacteria</taxon>
        <taxon>Pseudomonadales</taxon>
        <taxon>Pseudomonadaceae</taxon>
        <taxon>Pseudomonas</taxon>
    </lineage>
</organism>
<dbReference type="CDD" id="cd04301">
    <property type="entry name" value="NAT_SF"/>
    <property type="match status" value="1"/>
</dbReference>
<dbReference type="GO" id="GO:0016747">
    <property type="term" value="F:acyltransferase activity, transferring groups other than amino-acyl groups"/>
    <property type="evidence" value="ECO:0007669"/>
    <property type="project" value="InterPro"/>
</dbReference>
<dbReference type="InterPro" id="IPR000182">
    <property type="entry name" value="GNAT_dom"/>
</dbReference>
<evidence type="ECO:0000313" key="4">
    <source>
        <dbReference type="EMBL" id="VVN81881.1"/>
    </source>
</evidence>
<dbReference type="SUPFAM" id="SSF55729">
    <property type="entry name" value="Acyl-CoA N-acyltransferases (Nat)"/>
    <property type="match status" value="1"/>
</dbReference>
<dbReference type="InterPro" id="IPR016181">
    <property type="entry name" value="Acyl_CoA_acyltransferase"/>
</dbReference>
<reference evidence="4 5" key="1">
    <citation type="submission" date="2019-09" db="EMBL/GenBank/DDBJ databases">
        <authorList>
            <person name="Chandra G."/>
            <person name="Truman W A."/>
        </authorList>
    </citation>
    <scope>NUCLEOTIDE SEQUENCE [LARGE SCALE GENOMIC DNA]</scope>
    <source>
        <strain evidence="4">PS704</strain>
    </source>
</reference>
<evidence type="ECO:0000259" key="3">
    <source>
        <dbReference type="PROSITE" id="PS51186"/>
    </source>
</evidence>
<evidence type="ECO:0000256" key="2">
    <source>
        <dbReference type="ARBA" id="ARBA00023315"/>
    </source>
</evidence>
<dbReference type="PANTHER" id="PTHR43800:SF1">
    <property type="entry name" value="PEPTIDYL-LYSINE N-ACETYLTRANSFERASE YJAB"/>
    <property type="match status" value="1"/>
</dbReference>
<sequence>MTIIVRRALVTDAPALPVIERCAAQLFRGDPSLAWLADSPVPDAEHHQRAIETELVWVAQSAEGALAGFLAAREIANQLHIQELSVSQPFQGRGIGRKLLLAAVSYARGLELAGLTLTTFRDLSWNELFYRRMGFVTLSPAETGPRLTQVLNDEIAHGLPGERRCAMRFSLEPAPSNPPPMPGRTP</sequence>
<proteinExistence type="predicted"/>
<dbReference type="RefSeq" id="WP_150637083.1">
    <property type="nucleotide sequence ID" value="NZ_CABVHP010000002.1"/>
</dbReference>
<keyword evidence="2" id="KW-0012">Acyltransferase</keyword>
<dbReference type="AlphaFoldDB" id="A0A5E7B4M2"/>
<dbReference type="PROSITE" id="PS51186">
    <property type="entry name" value="GNAT"/>
    <property type="match status" value="1"/>
</dbReference>
<accession>A0A5E7B4M2</accession>
<evidence type="ECO:0000256" key="1">
    <source>
        <dbReference type="ARBA" id="ARBA00022679"/>
    </source>
</evidence>
<evidence type="ECO:0000313" key="5">
    <source>
        <dbReference type="Proteomes" id="UP000326557"/>
    </source>
</evidence>
<name>A0A5E7B4M2_PSEFL</name>